<organism evidence="2 3">
    <name type="scientific">Aspergillus nanangensis</name>
    <dbReference type="NCBI Taxonomy" id="2582783"/>
    <lineage>
        <taxon>Eukaryota</taxon>
        <taxon>Fungi</taxon>
        <taxon>Dikarya</taxon>
        <taxon>Ascomycota</taxon>
        <taxon>Pezizomycotina</taxon>
        <taxon>Eurotiomycetes</taxon>
        <taxon>Eurotiomycetidae</taxon>
        <taxon>Eurotiales</taxon>
        <taxon>Aspergillaceae</taxon>
        <taxon>Aspergillus</taxon>
        <taxon>Aspergillus subgen. Circumdati</taxon>
    </lineage>
</organism>
<comment type="caution">
    <text evidence="2">The sequence shown here is derived from an EMBL/GenBank/DDBJ whole genome shotgun (WGS) entry which is preliminary data.</text>
</comment>
<dbReference type="GO" id="GO:0005634">
    <property type="term" value="C:nucleus"/>
    <property type="evidence" value="ECO:0007669"/>
    <property type="project" value="TreeGrafter"/>
</dbReference>
<dbReference type="PANTHER" id="PTHR31531:SF2">
    <property type="entry name" value="E3 UBIQUITIN-PROTEIN LIGASE E3D"/>
    <property type="match status" value="1"/>
</dbReference>
<dbReference type="Pfam" id="PF09814">
    <property type="entry name" value="HECT_2"/>
    <property type="match status" value="1"/>
</dbReference>
<evidence type="ECO:0000313" key="2">
    <source>
        <dbReference type="EMBL" id="KAF9892833.1"/>
    </source>
</evidence>
<dbReference type="GO" id="GO:0000151">
    <property type="term" value="C:ubiquitin ligase complex"/>
    <property type="evidence" value="ECO:0007669"/>
    <property type="project" value="TreeGrafter"/>
</dbReference>
<dbReference type="GO" id="GO:0061630">
    <property type="term" value="F:ubiquitin protein ligase activity"/>
    <property type="evidence" value="ECO:0007669"/>
    <property type="project" value="TreeGrafter"/>
</dbReference>
<dbReference type="AlphaFoldDB" id="A0AAD4CW03"/>
<evidence type="ECO:0000256" key="1">
    <source>
        <dbReference type="SAM" id="MobiDB-lite"/>
    </source>
</evidence>
<dbReference type="GO" id="GO:0000209">
    <property type="term" value="P:protein polyubiquitination"/>
    <property type="evidence" value="ECO:0007669"/>
    <property type="project" value="TreeGrafter"/>
</dbReference>
<reference evidence="2" key="2">
    <citation type="submission" date="2020-02" db="EMBL/GenBank/DDBJ databases">
        <authorList>
            <person name="Gilchrist C.L.M."/>
            <person name="Chooi Y.-H."/>
        </authorList>
    </citation>
    <scope>NUCLEOTIDE SEQUENCE</scope>
    <source>
        <strain evidence="2">MST-FP2251</strain>
    </source>
</reference>
<gene>
    <name evidence="2" type="ORF">FE257_000422</name>
</gene>
<keyword evidence="3" id="KW-1185">Reference proteome</keyword>
<dbReference type="PANTHER" id="PTHR31531">
    <property type="entry name" value="E3 UBIQUITIN-PROTEIN LIGASE E3D FAMILY MEMBER"/>
    <property type="match status" value="1"/>
</dbReference>
<dbReference type="GO" id="GO:0031624">
    <property type="term" value="F:ubiquitin conjugating enzyme binding"/>
    <property type="evidence" value="ECO:0007669"/>
    <property type="project" value="TreeGrafter"/>
</dbReference>
<sequence length="517" mass="57640">MMPLPLHSSSSPPPKLDLTLSNSRRAISVSLPSPLNHVCDTIQLPARVNHAARRTLSTQGEKPNPAQHTAEYAFRMQIDDSDDDPLLRRDEEALETFVPWTASEMGPTTRLRCRQCENPVLREEVRRSESDGQGQLPSSEGWVWKDLPSGNWAEMMDFWHCHKPDPEEEDQDHRDDKGVLSEEQSATVKGYGATNQVVAMEGNVLVDVATFLVVEGDCMGVKMADDDSSSLLCTQCNTLLGVSDPLSQGWRLFKTSLAASSSSKTTTSTPIWETHPIETIVAAQLLELIERESARRFVLHCDQPTGLLIWVFNPSLRYSHSSPSHRTTAQRAMKILFQDVPDVDALLHPTAGKPSALSLEELRLPPAVFAAVRDVLRRRMEMLPVSARGFREWDVGIMHRTMGLQNNPMNSPGEVITTMTSATAWSNDEDVPTWEHAEEVSAQQPGVDKSYAVISAHHTAKLSMVDSLPLDVATESGWISLPDEASEVLLLLAFYLTLRLLRWRGNWRRCRVVVIQG</sequence>
<dbReference type="Proteomes" id="UP001194746">
    <property type="component" value="Unassembled WGS sequence"/>
</dbReference>
<reference evidence="2" key="1">
    <citation type="journal article" date="2019" name="Beilstein J. Org. Chem.">
        <title>Nanangenines: drimane sesquiterpenoids as the dominant metabolite cohort of a novel Australian fungus, Aspergillus nanangensis.</title>
        <authorList>
            <person name="Lacey H.J."/>
            <person name="Gilchrist C.L.M."/>
            <person name="Crombie A."/>
            <person name="Kalaitzis J.A."/>
            <person name="Vuong D."/>
            <person name="Rutledge P.J."/>
            <person name="Turner P."/>
            <person name="Pitt J.I."/>
            <person name="Lacey E."/>
            <person name="Chooi Y.H."/>
            <person name="Piggott A.M."/>
        </authorList>
    </citation>
    <scope>NUCLEOTIDE SEQUENCE</scope>
    <source>
        <strain evidence="2">MST-FP2251</strain>
    </source>
</reference>
<dbReference type="InterPro" id="IPR019193">
    <property type="entry name" value="UBQ-conj_enz_E2-bd_prot"/>
</dbReference>
<feature type="region of interest" description="Disordered" evidence="1">
    <location>
        <begin position="162"/>
        <end position="186"/>
    </location>
</feature>
<feature type="region of interest" description="Disordered" evidence="1">
    <location>
        <begin position="123"/>
        <end position="142"/>
    </location>
</feature>
<dbReference type="GO" id="GO:0051865">
    <property type="term" value="P:protein autoubiquitination"/>
    <property type="evidence" value="ECO:0007669"/>
    <property type="project" value="TreeGrafter"/>
</dbReference>
<protein>
    <recommendedName>
        <fullName evidence="4">Ubiquitin-conjugating enzyme E2-binding protein</fullName>
    </recommendedName>
</protein>
<name>A0AAD4CW03_ASPNN</name>
<evidence type="ECO:0000313" key="3">
    <source>
        <dbReference type="Proteomes" id="UP001194746"/>
    </source>
</evidence>
<evidence type="ECO:0008006" key="4">
    <source>
        <dbReference type="Google" id="ProtNLM"/>
    </source>
</evidence>
<dbReference type="EMBL" id="VCAU01000010">
    <property type="protein sequence ID" value="KAF9892833.1"/>
    <property type="molecule type" value="Genomic_DNA"/>
</dbReference>
<dbReference type="GO" id="GO:0043161">
    <property type="term" value="P:proteasome-mediated ubiquitin-dependent protein catabolic process"/>
    <property type="evidence" value="ECO:0007669"/>
    <property type="project" value="TreeGrafter"/>
</dbReference>
<accession>A0AAD4CW03</accession>
<proteinExistence type="predicted"/>
<dbReference type="GO" id="GO:0006513">
    <property type="term" value="P:protein monoubiquitination"/>
    <property type="evidence" value="ECO:0007669"/>
    <property type="project" value="TreeGrafter"/>
</dbReference>
<dbReference type="GO" id="GO:0030332">
    <property type="term" value="F:cyclin binding"/>
    <property type="evidence" value="ECO:0007669"/>
    <property type="project" value="TreeGrafter"/>
</dbReference>
<feature type="compositionally biased region" description="Basic and acidic residues" evidence="1">
    <location>
        <begin position="162"/>
        <end position="180"/>
    </location>
</feature>
<dbReference type="GO" id="GO:0005829">
    <property type="term" value="C:cytosol"/>
    <property type="evidence" value="ECO:0007669"/>
    <property type="project" value="TreeGrafter"/>
</dbReference>